<keyword evidence="6 7" id="KW-0472">Membrane</keyword>
<keyword evidence="7" id="KW-0812">Transmembrane</keyword>
<dbReference type="Gene3D" id="4.10.49.10">
    <property type="entry name" value="Cytochrome c oxidase subunit VIIc"/>
    <property type="match status" value="1"/>
</dbReference>
<keyword evidence="4" id="KW-0999">Mitochondrion inner membrane</keyword>
<proteinExistence type="inferred from homology"/>
<keyword evidence="7" id="KW-1133">Transmembrane helix</keyword>
<organism evidence="8 9">
    <name type="scientific">Gymnopilus dilepis</name>
    <dbReference type="NCBI Taxonomy" id="231916"/>
    <lineage>
        <taxon>Eukaryota</taxon>
        <taxon>Fungi</taxon>
        <taxon>Dikarya</taxon>
        <taxon>Basidiomycota</taxon>
        <taxon>Agaricomycotina</taxon>
        <taxon>Agaricomycetes</taxon>
        <taxon>Agaricomycetidae</taxon>
        <taxon>Agaricales</taxon>
        <taxon>Agaricineae</taxon>
        <taxon>Hymenogastraceae</taxon>
        <taxon>Gymnopilus</taxon>
    </lineage>
</organism>
<evidence type="ECO:0000256" key="1">
    <source>
        <dbReference type="ARBA" id="ARBA00004434"/>
    </source>
</evidence>
<dbReference type="OrthoDB" id="9974841at2759"/>
<evidence type="ECO:0000256" key="6">
    <source>
        <dbReference type="ARBA" id="ARBA00023136"/>
    </source>
</evidence>
<comment type="subcellular location">
    <subcellularLocation>
        <location evidence="1">Mitochondrion inner membrane</location>
        <topology evidence="1">Single-pass membrane protein</topology>
    </subcellularLocation>
</comment>
<dbReference type="GO" id="GO:0005743">
    <property type="term" value="C:mitochondrial inner membrane"/>
    <property type="evidence" value="ECO:0007669"/>
    <property type="project" value="UniProtKB-SubCell"/>
</dbReference>
<evidence type="ECO:0000256" key="2">
    <source>
        <dbReference type="ARBA" id="ARBA00004673"/>
    </source>
</evidence>
<accession>A0A409VTG6</accession>
<name>A0A409VTG6_9AGAR</name>
<gene>
    <name evidence="8" type="ORF">CVT26_001567</name>
</gene>
<dbReference type="GO" id="GO:0045277">
    <property type="term" value="C:respiratory chain complex IV"/>
    <property type="evidence" value="ECO:0007669"/>
    <property type="project" value="InterPro"/>
</dbReference>
<dbReference type="Proteomes" id="UP000284706">
    <property type="component" value="Unassembled WGS sequence"/>
</dbReference>
<dbReference type="STRING" id="231916.A0A409VTG6"/>
<comment type="similarity">
    <text evidence="3">Belongs to the cytochrome c oxidase VIIc family.</text>
</comment>
<evidence type="ECO:0000256" key="7">
    <source>
        <dbReference type="SAM" id="Phobius"/>
    </source>
</evidence>
<comment type="pathway">
    <text evidence="2">Energy metabolism; oxidative phosphorylation.</text>
</comment>
<evidence type="ECO:0000256" key="3">
    <source>
        <dbReference type="ARBA" id="ARBA00010514"/>
    </source>
</evidence>
<comment type="caution">
    <text evidence="8">The sequence shown here is derived from an EMBL/GenBank/DDBJ whole genome shotgun (WGS) entry which is preliminary data.</text>
</comment>
<evidence type="ECO:0000313" key="9">
    <source>
        <dbReference type="Proteomes" id="UP000284706"/>
    </source>
</evidence>
<protein>
    <submittedName>
        <fullName evidence="8">Uncharacterized protein</fullName>
    </submittedName>
</protein>
<dbReference type="InterPro" id="IPR004202">
    <property type="entry name" value="COX7C/Cox8"/>
</dbReference>
<evidence type="ECO:0000313" key="8">
    <source>
        <dbReference type="EMBL" id="PPQ69565.1"/>
    </source>
</evidence>
<dbReference type="GO" id="GO:0006123">
    <property type="term" value="P:mitochondrial electron transport, cytochrome c to oxygen"/>
    <property type="evidence" value="ECO:0007669"/>
    <property type="project" value="InterPro"/>
</dbReference>
<reference evidence="8 9" key="1">
    <citation type="journal article" date="2018" name="Evol. Lett.">
        <title>Horizontal gene cluster transfer increased hallucinogenic mushroom diversity.</title>
        <authorList>
            <person name="Reynolds H.T."/>
            <person name="Vijayakumar V."/>
            <person name="Gluck-Thaler E."/>
            <person name="Korotkin H.B."/>
            <person name="Matheny P.B."/>
            <person name="Slot J.C."/>
        </authorList>
    </citation>
    <scope>NUCLEOTIDE SEQUENCE [LARGE SCALE GENOMIC DNA]</scope>
    <source>
        <strain evidence="8 9">SRW20</strain>
    </source>
</reference>
<dbReference type="InParanoid" id="A0A409VTG6"/>
<evidence type="ECO:0000256" key="4">
    <source>
        <dbReference type="ARBA" id="ARBA00022792"/>
    </source>
</evidence>
<dbReference type="Pfam" id="PF02935">
    <property type="entry name" value="COX7C"/>
    <property type="match status" value="1"/>
</dbReference>
<keyword evidence="5" id="KW-0496">Mitochondrion</keyword>
<dbReference type="InterPro" id="IPR036636">
    <property type="entry name" value="COX7C/Cox8_sf"/>
</dbReference>
<sequence length="103" mass="11279">MSLTVLARSSALRQNAALGSRAFHVSRVARSDHGHYHHLPFQWPGEKKVTFGAKVAVFLLTGFSIPFLASLYQLSVSLLSRLVFSPDSDHARCNRKKAGASEA</sequence>
<dbReference type="EMBL" id="NHYE01005569">
    <property type="protein sequence ID" value="PPQ69565.1"/>
    <property type="molecule type" value="Genomic_DNA"/>
</dbReference>
<evidence type="ECO:0000256" key="5">
    <source>
        <dbReference type="ARBA" id="ARBA00023128"/>
    </source>
</evidence>
<feature type="transmembrane region" description="Helical" evidence="7">
    <location>
        <begin position="51"/>
        <end position="72"/>
    </location>
</feature>
<keyword evidence="9" id="KW-1185">Reference proteome</keyword>
<dbReference type="UniPathway" id="UPA00705"/>
<dbReference type="AlphaFoldDB" id="A0A409VTG6"/>